<sequence length="125" mass="13876">MRTSDPERVSFDFPTDLTPVVLVPLAAYLIEYPVASVPSSTEQTSFLSGQLLHVYEATIQDPSSLSSSHTLLKFSCPVVVTHESLQLSTTQVVERLQSRFSSRLENLGMVLNVHYHTVTLDRVAL</sequence>
<protein>
    <submittedName>
        <fullName evidence="1">Uncharacterized protein</fullName>
    </submittedName>
</protein>
<proteinExistence type="predicted"/>
<keyword evidence="2" id="KW-1185">Reference proteome</keyword>
<evidence type="ECO:0000313" key="2">
    <source>
        <dbReference type="Proteomes" id="UP000790709"/>
    </source>
</evidence>
<dbReference type="Proteomes" id="UP000790709">
    <property type="component" value="Unassembled WGS sequence"/>
</dbReference>
<gene>
    <name evidence="1" type="ORF">BV22DRAFT_1014611</name>
</gene>
<reference evidence="1" key="1">
    <citation type="journal article" date="2021" name="New Phytol.">
        <title>Evolutionary innovations through gain and loss of genes in the ectomycorrhizal Boletales.</title>
        <authorList>
            <person name="Wu G."/>
            <person name="Miyauchi S."/>
            <person name="Morin E."/>
            <person name="Kuo A."/>
            <person name="Drula E."/>
            <person name="Varga T."/>
            <person name="Kohler A."/>
            <person name="Feng B."/>
            <person name="Cao Y."/>
            <person name="Lipzen A."/>
            <person name="Daum C."/>
            <person name="Hundley H."/>
            <person name="Pangilinan J."/>
            <person name="Johnson J."/>
            <person name="Barry K."/>
            <person name="LaButti K."/>
            <person name="Ng V."/>
            <person name="Ahrendt S."/>
            <person name="Min B."/>
            <person name="Choi I.G."/>
            <person name="Park H."/>
            <person name="Plett J.M."/>
            <person name="Magnuson J."/>
            <person name="Spatafora J.W."/>
            <person name="Nagy L.G."/>
            <person name="Henrissat B."/>
            <person name="Grigoriev I.V."/>
            <person name="Yang Z.L."/>
            <person name="Xu J."/>
            <person name="Martin F.M."/>
        </authorList>
    </citation>
    <scope>NUCLEOTIDE SEQUENCE</scope>
    <source>
        <strain evidence="1">KUC20120723A-06</strain>
    </source>
</reference>
<accession>A0ACB8BF19</accession>
<comment type="caution">
    <text evidence="1">The sequence shown here is derived from an EMBL/GenBank/DDBJ whole genome shotgun (WGS) entry which is preliminary data.</text>
</comment>
<name>A0ACB8BF19_9AGAM</name>
<organism evidence="1 2">
    <name type="scientific">Leucogyrophana mollusca</name>
    <dbReference type="NCBI Taxonomy" id="85980"/>
    <lineage>
        <taxon>Eukaryota</taxon>
        <taxon>Fungi</taxon>
        <taxon>Dikarya</taxon>
        <taxon>Basidiomycota</taxon>
        <taxon>Agaricomycotina</taxon>
        <taxon>Agaricomycetes</taxon>
        <taxon>Agaricomycetidae</taxon>
        <taxon>Boletales</taxon>
        <taxon>Boletales incertae sedis</taxon>
        <taxon>Leucogyrophana</taxon>
    </lineage>
</organism>
<evidence type="ECO:0000313" key="1">
    <source>
        <dbReference type="EMBL" id="KAH7923838.1"/>
    </source>
</evidence>
<dbReference type="EMBL" id="MU266441">
    <property type="protein sequence ID" value="KAH7923838.1"/>
    <property type="molecule type" value="Genomic_DNA"/>
</dbReference>